<organism evidence="6 7">
    <name type="scientific">Loktanella gaetbuli</name>
    <dbReference type="NCBI Taxonomy" id="2881335"/>
    <lineage>
        <taxon>Bacteria</taxon>
        <taxon>Pseudomonadati</taxon>
        <taxon>Pseudomonadota</taxon>
        <taxon>Alphaproteobacteria</taxon>
        <taxon>Rhodobacterales</taxon>
        <taxon>Roseobacteraceae</taxon>
        <taxon>Loktanella</taxon>
    </lineage>
</organism>
<reference evidence="6" key="1">
    <citation type="submission" date="2021-10" db="EMBL/GenBank/DDBJ databases">
        <title>Loktanella gaetbuli sp. nov., isolated from a tidal flat.</title>
        <authorList>
            <person name="Park S."/>
            <person name="Yoon J.-H."/>
        </authorList>
    </citation>
    <scope>NUCLEOTIDE SEQUENCE</scope>
    <source>
        <strain evidence="6">TSTF-M6</strain>
    </source>
</reference>
<evidence type="ECO:0000256" key="1">
    <source>
        <dbReference type="ARBA" id="ARBA00004370"/>
    </source>
</evidence>
<keyword evidence="7" id="KW-1185">Reference proteome</keyword>
<dbReference type="PANTHER" id="PTHR35371">
    <property type="entry name" value="INNER MEMBRANE PROTEIN"/>
    <property type="match status" value="1"/>
</dbReference>
<name>A0ABS8BX15_9RHOB</name>
<protein>
    <submittedName>
        <fullName evidence="6">MAPEG family protein</fullName>
    </submittedName>
</protein>
<dbReference type="Pfam" id="PF01124">
    <property type="entry name" value="MAPEG"/>
    <property type="match status" value="1"/>
</dbReference>
<dbReference type="InterPro" id="IPR001129">
    <property type="entry name" value="Membr-assoc_MAPEG"/>
</dbReference>
<dbReference type="PANTHER" id="PTHR35371:SF1">
    <property type="entry name" value="BLR7753 PROTEIN"/>
    <property type="match status" value="1"/>
</dbReference>
<feature type="transmembrane region" description="Helical" evidence="5">
    <location>
        <begin position="58"/>
        <end position="74"/>
    </location>
</feature>
<sequence>MSDIQTILILSGLWVLVLLNAQATWGIVQKGFGAMLGPRDNVGPLSGRAARLDRAKDNTIVAFALFAPAALLNLDATGSALLSAQIFLIARVIYPFIYVAGWPGVRTIVWTAGMLSTAWLYVAAL</sequence>
<dbReference type="SUPFAM" id="SSF161084">
    <property type="entry name" value="MAPEG domain-like"/>
    <property type="match status" value="1"/>
</dbReference>
<dbReference type="Proteomes" id="UP001138961">
    <property type="component" value="Unassembled WGS sequence"/>
</dbReference>
<comment type="caution">
    <text evidence="6">The sequence shown here is derived from an EMBL/GenBank/DDBJ whole genome shotgun (WGS) entry which is preliminary data.</text>
</comment>
<feature type="transmembrane region" description="Helical" evidence="5">
    <location>
        <begin position="81"/>
        <end position="101"/>
    </location>
</feature>
<keyword evidence="2 5" id="KW-0812">Transmembrane</keyword>
<evidence type="ECO:0000313" key="6">
    <source>
        <dbReference type="EMBL" id="MCB5200290.1"/>
    </source>
</evidence>
<accession>A0ABS8BX15</accession>
<evidence type="ECO:0000256" key="3">
    <source>
        <dbReference type="ARBA" id="ARBA00022989"/>
    </source>
</evidence>
<evidence type="ECO:0000313" key="7">
    <source>
        <dbReference type="Proteomes" id="UP001138961"/>
    </source>
</evidence>
<dbReference type="Gene3D" id="1.20.120.550">
    <property type="entry name" value="Membrane associated eicosanoid/glutathione metabolism-like domain"/>
    <property type="match status" value="1"/>
</dbReference>
<evidence type="ECO:0000256" key="2">
    <source>
        <dbReference type="ARBA" id="ARBA00022692"/>
    </source>
</evidence>
<dbReference type="InterPro" id="IPR023352">
    <property type="entry name" value="MAPEG-like_dom_sf"/>
</dbReference>
<keyword evidence="3 5" id="KW-1133">Transmembrane helix</keyword>
<dbReference type="EMBL" id="JAJATZ010000007">
    <property type="protein sequence ID" value="MCB5200290.1"/>
    <property type="molecule type" value="Genomic_DNA"/>
</dbReference>
<dbReference type="RefSeq" id="WP_226748853.1">
    <property type="nucleotide sequence ID" value="NZ_JAJATZ010000007.1"/>
</dbReference>
<evidence type="ECO:0000256" key="4">
    <source>
        <dbReference type="ARBA" id="ARBA00023136"/>
    </source>
</evidence>
<proteinExistence type="predicted"/>
<comment type="subcellular location">
    <subcellularLocation>
        <location evidence="1">Membrane</location>
    </subcellularLocation>
</comment>
<evidence type="ECO:0000256" key="5">
    <source>
        <dbReference type="SAM" id="Phobius"/>
    </source>
</evidence>
<keyword evidence="4 5" id="KW-0472">Membrane</keyword>
<gene>
    <name evidence="6" type="ORF">LGQ03_13665</name>
</gene>